<dbReference type="EMBL" id="CP023702">
    <property type="protein sequence ID" value="QEU76244.1"/>
    <property type="molecule type" value="Genomic_DNA"/>
</dbReference>
<proteinExistence type="predicted"/>
<evidence type="ECO:0000256" key="1">
    <source>
        <dbReference type="SAM" id="MobiDB-lite"/>
    </source>
</evidence>
<dbReference type="PROSITE" id="PS51257">
    <property type="entry name" value="PROKAR_LIPOPROTEIN"/>
    <property type="match status" value="1"/>
</dbReference>
<dbReference type="Proteomes" id="UP000326178">
    <property type="component" value="Chromosome"/>
</dbReference>
<feature type="chain" id="PRO_5039094560" description="Secreted protein/lipoprotein" evidence="2">
    <location>
        <begin position="27"/>
        <end position="206"/>
    </location>
</feature>
<keyword evidence="2" id="KW-0732">Signal</keyword>
<dbReference type="KEGG" id="snk:CP967_33535"/>
<dbReference type="PROSITE" id="PS51318">
    <property type="entry name" value="TAT"/>
    <property type="match status" value="1"/>
</dbReference>
<dbReference type="OrthoDB" id="3387754at2"/>
<protein>
    <recommendedName>
        <fullName evidence="5">Secreted protein/lipoprotein</fullName>
    </recommendedName>
</protein>
<evidence type="ECO:0000313" key="3">
    <source>
        <dbReference type="EMBL" id="QEU76244.1"/>
    </source>
</evidence>
<evidence type="ECO:0000313" key="4">
    <source>
        <dbReference type="Proteomes" id="UP000326178"/>
    </source>
</evidence>
<keyword evidence="4" id="KW-1185">Reference proteome</keyword>
<dbReference type="RefSeq" id="WP_150491563.1">
    <property type="nucleotide sequence ID" value="NZ_BMUV01000026.1"/>
</dbReference>
<dbReference type="AlphaFoldDB" id="A0A5J6FLP3"/>
<feature type="signal peptide" evidence="2">
    <location>
        <begin position="1"/>
        <end position="26"/>
    </location>
</feature>
<evidence type="ECO:0008006" key="5">
    <source>
        <dbReference type="Google" id="ProtNLM"/>
    </source>
</evidence>
<gene>
    <name evidence="3" type="ORF">CP967_33535</name>
</gene>
<sequence>MTTVRQKHTRRGALSVCAAVVLAVTAGGCGNGGDDAKPSAAVRTAPPAVEPGTPPTASRSPADPDPDSEAETEVLRVYSAMSAERMKAYRTASARGTDLAEYAAPGVLSAFSAELARMRKDRTVIRGDLGHRPRVTRLDTGAPLPTARVEDCVDQSERRVLDTLTGWPMPLPTDQPSRYRVEATVERGDSGRWKVTGYDPDLSQPC</sequence>
<organism evidence="3 4">
    <name type="scientific">Streptomyces nitrosporeus</name>
    <dbReference type="NCBI Taxonomy" id="28894"/>
    <lineage>
        <taxon>Bacteria</taxon>
        <taxon>Bacillati</taxon>
        <taxon>Actinomycetota</taxon>
        <taxon>Actinomycetes</taxon>
        <taxon>Kitasatosporales</taxon>
        <taxon>Streptomycetaceae</taxon>
        <taxon>Streptomyces</taxon>
    </lineage>
</organism>
<accession>A0A5J6FLP3</accession>
<dbReference type="InterPro" id="IPR006311">
    <property type="entry name" value="TAT_signal"/>
</dbReference>
<feature type="region of interest" description="Disordered" evidence="1">
    <location>
        <begin position="29"/>
        <end position="71"/>
    </location>
</feature>
<evidence type="ECO:0000256" key="2">
    <source>
        <dbReference type="SAM" id="SignalP"/>
    </source>
</evidence>
<reference evidence="3 4" key="1">
    <citation type="submission" date="2017-09" db="EMBL/GenBank/DDBJ databases">
        <authorList>
            <person name="Lee N."/>
            <person name="Cho B.-K."/>
        </authorList>
    </citation>
    <scope>NUCLEOTIDE SEQUENCE [LARGE SCALE GENOMIC DNA]</scope>
    <source>
        <strain evidence="3 4">ATCC 12769</strain>
    </source>
</reference>
<name>A0A5J6FLP3_9ACTN</name>